<dbReference type="KEGG" id="nbr:O3I_004620"/>
<keyword evidence="2" id="KW-1185">Reference proteome</keyword>
<sequence>MTDLKPVGIYREMYKRGHDDLPSIHESRTDDQPADRDRILDYLRKAPEVFDVMEAVPNLITGEGWIQGGSSLHSDGAWIWRTDSIEYLTARPLALPDEFVQRVRANDYVPPQYDLLDDAFREAYLRYF</sequence>
<proteinExistence type="predicted"/>
<dbReference type="Proteomes" id="UP000006304">
    <property type="component" value="Chromosome"/>
</dbReference>
<reference evidence="1 2" key="1">
    <citation type="journal article" date="2012" name="J. Bacteriol.">
        <title>Complete genome sequence of Nocardia brasiliensis HUJEG-1.</title>
        <authorList>
            <person name="Vera-Cabrera L."/>
            <person name="Ortiz-Lopez R."/>
            <person name="Elizondo-Gonzalez R."/>
            <person name="Perez-Maya A.A."/>
            <person name="Ocampo-Candiani J."/>
        </authorList>
    </citation>
    <scope>NUCLEOTIDE SEQUENCE [LARGE SCALE GENOMIC DNA]</scope>
    <source>
        <strain evidence="2">ATCC 700358</strain>
    </source>
</reference>
<dbReference type="HOGENOM" id="CLU_142902_0_0_11"/>
<dbReference type="eggNOG" id="ENOG5033F9A">
    <property type="taxonomic scope" value="Bacteria"/>
</dbReference>
<dbReference type="STRING" id="1133849.O3I_004620"/>
<organism evidence="1 2">
    <name type="scientific">Nocardia brasiliensis (strain ATCC 700358 / HUJEG-1)</name>
    <dbReference type="NCBI Taxonomy" id="1133849"/>
    <lineage>
        <taxon>Bacteria</taxon>
        <taxon>Bacillati</taxon>
        <taxon>Actinomycetota</taxon>
        <taxon>Actinomycetes</taxon>
        <taxon>Mycobacteriales</taxon>
        <taxon>Nocardiaceae</taxon>
        <taxon>Nocardia</taxon>
    </lineage>
</organism>
<evidence type="ECO:0000313" key="2">
    <source>
        <dbReference type="Proteomes" id="UP000006304"/>
    </source>
</evidence>
<name>K0ENC7_NOCB7</name>
<accession>K0ENC7</accession>
<evidence type="ECO:0000313" key="1">
    <source>
        <dbReference type="EMBL" id="AFT98886.1"/>
    </source>
</evidence>
<protein>
    <submittedName>
        <fullName evidence="1">Uncharacterized protein</fullName>
    </submittedName>
</protein>
<dbReference type="EMBL" id="CP003876">
    <property type="protein sequence ID" value="AFT98886.1"/>
    <property type="molecule type" value="Genomic_DNA"/>
</dbReference>
<dbReference type="RefSeq" id="WP_014981745.1">
    <property type="nucleotide sequence ID" value="NC_018681.1"/>
</dbReference>
<dbReference type="AlphaFoldDB" id="K0ENC7"/>
<gene>
    <name evidence="1" type="ORF">O3I_004620</name>
</gene>